<dbReference type="PRINTS" id="PR00081">
    <property type="entry name" value="GDHRDH"/>
</dbReference>
<comment type="caution">
    <text evidence="4">The sequence shown here is derived from an EMBL/GenBank/DDBJ whole genome shotgun (WGS) entry which is preliminary data.</text>
</comment>
<dbReference type="AlphaFoldDB" id="A0A2P8Q2I2"/>
<dbReference type="EMBL" id="PYBJ01000019">
    <property type="protein sequence ID" value="PSM40440.1"/>
    <property type="molecule type" value="Genomic_DNA"/>
</dbReference>
<dbReference type="OrthoDB" id="4577644at2"/>
<keyword evidence="5" id="KW-1185">Reference proteome</keyword>
<evidence type="ECO:0000256" key="3">
    <source>
        <dbReference type="ARBA" id="ARBA00071493"/>
    </source>
</evidence>
<dbReference type="Proteomes" id="UP000240429">
    <property type="component" value="Unassembled WGS sequence"/>
</dbReference>
<comment type="similarity">
    <text evidence="1">Belongs to the short-chain dehydrogenases/reductases (SDR) family.</text>
</comment>
<name>A0A2P8Q2I2_9ACTN</name>
<keyword evidence="2" id="KW-0560">Oxidoreductase</keyword>
<dbReference type="InterPro" id="IPR002347">
    <property type="entry name" value="SDR_fam"/>
</dbReference>
<dbReference type="Gene3D" id="3.40.50.720">
    <property type="entry name" value="NAD(P)-binding Rossmann-like Domain"/>
    <property type="match status" value="1"/>
</dbReference>
<proteinExistence type="inferred from homology"/>
<protein>
    <recommendedName>
        <fullName evidence="3">Probable oxidoreductase</fullName>
    </recommendedName>
</protein>
<dbReference type="PANTHER" id="PTHR24320">
    <property type="entry name" value="RETINOL DEHYDROGENASE"/>
    <property type="match status" value="1"/>
</dbReference>
<dbReference type="NCBIfam" id="NF004845">
    <property type="entry name" value="PRK06196.1"/>
    <property type="match status" value="1"/>
</dbReference>
<organism evidence="4 5">
    <name type="scientific">Streptomyces dioscori</name>
    <dbReference type="NCBI Taxonomy" id="2109333"/>
    <lineage>
        <taxon>Bacteria</taxon>
        <taxon>Bacillati</taxon>
        <taxon>Actinomycetota</taxon>
        <taxon>Actinomycetes</taxon>
        <taxon>Kitasatosporales</taxon>
        <taxon>Streptomycetaceae</taxon>
        <taxon>Streptomyces</taxon>
        <taxon>Streptomyces aurantiacus group</taxon>
    </lineage>
</organism>
<dbReference type="GO" id="GO:0016491">
    <property type="term" value="F:oxidoreductase activity"/>
    <property type="evidence" value="ECO:0007669"/>
    <property type="project" value="UniProtKB-KW"/>
</dbReference>
<evidence type="ECO:0000313" key="5">
    <source>
        <dbReference type="Proteomes" id="UP000240429"/>
    </source>
</evidence>
<reference evidence="4 5" key="1">
    <citation type="submission" date="2018-03" db="EMBL/GenBank/DDBJ databases">
        <title>Streptomyces dioscori sp. nov., a novel endophytic actinobacterium isolated from bulbil of Dioscorea bulbifera L.</title>
        <authorList>
            <person name="Zhikuan W."/>
        </authorList>
    </citation>
    <scope>NUCLEOTIDE SEQUENCE [LARGE SCALE GENOMIC DNA]</scope>
    <source>
        <strain evidence="4 5">A217</strain>
    </source>
</reference>
<dbReference type="InterPro" id="IPR036291">
    <property type="entry name" value="NAD(P)-bd_dom_sf"/>
</dbReference>
<dbReference type="RefSeq" id="WP_107019519.1">
    <property type="nucleotide sequence ID" value="NZ_KZ679048.1"/>
</dbReference>
<dbReference type="SUPFAM" id="SSF51735">
    <property type="entry name" value="NAD(P)-binding Rossmann-fold domains"/>
    <property type="match status" value="1"/>
</dbReference>
<dbReference type="Pfam" id="PF00106">
    <property type="entry name" value="adh_short"/>
    <property type="match status" value="1"/>
</dbReference>
<evidence type="ECO:0000256" key="1">
    <source>
        <dbReference type="ARBA" id="ARBA00006484"/>
    </source>
</evidence>
<sequence length="320" mass="33917">MTTAQHKIGSGFDRHSTADDVLAGIDLSGRLAIVTGGYSGLGLETTRALSKAGATVVVPARRRAVAEEAVAGIDGVEVDELDLGDLESVRAFADRFLASGRTVDLVIDNAGIMACPETRVGPGWEAQFATNHLGHFALVNRLWPAIAPGGARIVSVSSTGHHTSDIRWDDPHWNRGDYDKWEAYGQAKTANVLFAVQLDALGKDSGVRAFALHPGGILTPLQRHLPRQEMVERGWIDENGVPLNPEGFKSPEQGAATQVWAATSPQLAGMGGVYCEDCDIAELAPADGTRTGVREYAIDPASAARLWALSAELTGIDAFA</sequence>
<gene>
    <name evidence="4" type="ORF">C6Y14_27590</name>
</gene>
<evidence type="ECO:0000313" key="4">
    <source>
        <dbReference type="EMBL" id="PSM40440.1"/>
    </source>
</evidence>
<dbReference type="FunFam" id="3.40.50.720:FF:000594">
    <property type="entry name" value="Short-chain oxidoreductase"/>
    <property type="match status" value="1"/>
</dbReference>
<accession>A0A2P8Q2I2</accession>
<dbReference type="PANTHER" id="PTHR24320:SF148">
    <property type="entry name" value="NAD(P)-BINDING ROSSMANN-FOLD SUPERFAMILY PROTEIN"/>
    <property type="match status" value="1"/>
</dbReference>
<evidence type="ECO:0000256" key="2">
    <source>
        <dbReference type="ARBA" id="ARBA00023002"/>
    </source>
</evidence>